<dbReference type="Gene3D" id="3.30.1490.300">
    <property type="match status" value="1"/>
</dbReference>
<dbReference type="Proteomes" id="UP000176444">
    <property type="component" value="Unassembled WGS sequence"/>
</dbReference>
<evidence type="ECO:0000313" key="3">
    <source>
        <dbReference type="Proteomes" id="UP000176444"/>
    </source>
</evidence>
<dbReference type="SMART" id="SM00842">
    <property type="entry name" value="FtsA"/>
    <property type="match status" value="1"/>
</dbReference>
<evidence type="ECO:0000259" key="1">
    <source>
        <dbReference type="SMART" id="SM00842"/>
    </source>
</evidence>
<reference evidence="2 3" key="1">
    <citation type="journal article" date="2016" name="Nat. Commun.">
        <title>Thousands of microbial genomes shed light on interconnected biogeochemical processes in an aquifer system.</title>
        <authorList>
            <person name="Anantharaman K."/>
            <person name="Brown C.T."/>
            <person name="Hug L.A."/>
            <person name="Sharon I."/>
            <person name="Castelle C.J."/>
            <person name="Probst A.J."/>
            <person name="Thomas B.C."/>
            <person name="Singh A."/>
            <person name="Wilkins M.J."/>
            <person name="Karaoz U."/>
            <person name="Brodie E.L."/>
            <person name="Williams K.H."/>
            <person name="Hubbard S.S."/>
            <person name="Banfield J.F."/>
        </authorList>
    </citation>
    <scope>NUCLEOTIDE SEQUENCE [LARGE SCALE GENOMIC DNA]</scope>
</reference>
<organism evidence="2 3">
    <name type="scientific">candidate division WWE3 bacterium RIFCSPHIGHO2_01_FULL_35_17</name>
    <dbReference type="NCBI Taxonomy" id="1802614"/>
    <lineage>
        <taxon>Bacteria</taxon>
        <taxon>Katanobacteria</taxon>
    </lineage>
</organism>
<accession>A0A1F4USQ9</accession>
<comment type="caution">
    <text evidence="2">The sequence shown here is derived from an EMBL/GenBank/DDBJ whole genome shotgun (WGS) entry which is preliminary data.</text>
</comment>
<dbReference type="InterPro" id="IPR003494">
    <property type="entry name" value="SHS2_FtsA"/>
</dbReference>
<proteinExistence type="predicted"/>
<dbReference type="SUPFAM" id="SSF53067">
    <property type="entry name" value="Actin-like ATPase domain"/>
    <property type="match status" value="1"/>
</dbReference>
<dbReference type="EMBL" id="MEUX01000008">
    <property type="protein sequence ID" value="OGC47840.1"/>
    <property type="molecule type" value="Genomic_DNA"/>
</dbReference>
<name>A0A1F4USQ9_UNCKA</name>
<dbReference type="Gene3D" id="3.30.420.40">
    <property type="match status" value="2"/>
</dbReference>
<gene>
    <name evidence="2" type="ORF">A2713_01275</name>
</gene>
<dbReference type="InterPro" id="IPR043129">
    <property type="entry name" value="ATPase_NBD"/>
</dbReference>
<evidence type="ECO:0000313" key="2">
    <source>
        <dbReference type="EMBL" id="OGC47840.1"/>
    </source>
</evidence>
<protein>
    <recommendedName>
        <fullName evidence="1">SHS2 domain-containing protein</fullName>
    </recommendedName>
</protein>
<dbReference type="AlphaFoldDB" id="A0A1F4USQ9"/>
<dbReference type="GO" id="GO:0051301">
    <property type="term" value="P:cell division"/>
    <property type="evidence" value="ECO:0007669"/>
    <property type="project" value="InterPro"/>
</dbReference>
<sequence length="389" mass="43210">MKLPKSKSHTNGYLVLDFSPTSLKTLSFEQDSDSKKLSLKGFSISDSYKDLLRKEVVKSSVNECLSQSNLKATDAIIGLSGPEVFGFTLIAKVKRKNPEKQIDEKEISSVYDQVRDACYEQAKKKWSFWSANEDGFEPLDLVVTSIQVDEAVVSEPIGDTGEFVRISVFCSYSSKKYYKWILNLINDLKFSSITVTTTIYSQAKLIGEGSKNFLLVDIGKDYTDVACILGKNIIQSRSFEIGGSYFSRYLVDKHGSDFASANSKKEAFALGTLDEESMDKFGDSLYDASKVWRTAFATALDSMSGIKSFPHRIYLSGGGSLLSMIQEVLLEDEWRKAVPFANDIDIFATDGKSLDKNITDELNVLDGSRMFATGTLGVIKLELDEADEL</sequence>
<feature type="domain" description="SHS2" evidence="1">
    <location>
        <begin position="13"/>
        <end position="206"/>
    </location>
</feature>